<name>A0A9E7DIF7_9FIRM</name>
<dbReference type="Proteomes" id="UP000831151">
    <property type="component" value="Chromosome"/>
</dbReference>
<feature type="active site" description="Proton donor/acceptor" evidence="7">
    <location>
        <position position="88"/>
    </location>
</feature>
<comment type="similarity">
    <text evidence="1 7">Belongs to the DeoC/FbaB aldolase family. DeoC type 1 subfamily.</text>
</comment>
<dbReference type="RefSeq" id="WP_249242203.1">
    <property type="nucleotide sequence ID" value="NZ_CP096649.1"/>
</dbReference>
<dbReference type="GO" id="GO:0004139">
    <property type="term" value="F:deoxyribose-phosphate aldolase activity"/>
    <property type="evidence" value="ECO:0007669"/>
    <property type="project" value="UniProtKB-UniRule"/>
</dbReference>
<dbReference type="GO" id="GO:0009264">
    <property type="term" value="P:deoxyribonucleotide catabolic process"/>
    <property type="evidence" value="ECO:0007669"/>
    <property type="project" value="UniProtKB-UniRule"/>
</dbReference>
<dbReference type="GO" id="GO:0006018">
    <property type="term" value="P:2-deoxyribose 1-phosphate catabolic process"/>
    <property type="evidence" value="ECO:0007669"/>
    <property type="project" value="UniProtKB-UniRule"/>
</dbReference>
<feature type="active site" description="Schiff-base intermediate with acetaldehyde" evidence="7">
    <location>
        <position position="150"/>
    </location>
</feature>
<dbReference type="InterPro" id="IPR028581">
    <property type="entry name" value="DeoC_typeI"/>
</dbReference>
<gene>
    <name evidence="7 8" type="primary">deoC</name>
    <name evidence="8" type="ORF">M1R53_05020</name>
</gene>
<reference evidence="8" key="1">
    <citation type="submission" date="2022-04" db="EMBL/GenBank/DDBJ databases">
        <title>Complete genome sequences of Ezakiella coagulans and Fenollaria massiliensis.</title>
        <authorList>
            <person name="France M.T."/>
            <person name="Clifford J."/>
            <person name="Narina S."/>
            <person name="Rutt L."/>
            <person name="Ravel J."/>
        </authorList>
    </citation>
    <scope>NUCLEOTIDE SEQUENCE</scope>
    <source>
        <strain evidence="8">C0061C2</strain>
    </source>
</reference>
<evidence type="ECO:0000256" key="5">
    <source>
        <dbReference type="ARBA" id="ARBA00048791"/>
    </source>
</evidence>
<evidence type="ECO:0000256" key="6">
    <source>
        <dbReference type="ARBA" id="ARBA00056337"/>
    </source>
</evidence>
<evidence type="ECO:0000256" key="2">
    <source>
        <dbReference type="ARBA" id="ARBA00022490"/>
    </source>
</evidence>
<dbReference type="EMBL" id="CP096649">
    <property type="protein sequence ID" value="UQK58604.1"/>
    <property type="molecule type" value="Genomic_DNA"/>
</dbReference>
<dbReference type="CDD" id="cd00959">
    <property type="entry name" value="DeoC"/>
    <property type="match status" value="1"/>
</dbReference>
<dbReference type="InterPro" id="IPR002915">
    <property type="entry name" value="DeoC/FbaB/LacD_aldolase"/>
</dbReference>
<dbReference type="AlphaFoldDB" id="A0A9E7DIF7"/>
<evidence type="ECO:0000256" key="1">
    <source>
        <dbReference type="ARBA" id="ARBA00010936"/>
    </source>
</evidence>
<dbReference type="InterPro" id="IPR013785">
    <property type="entry name" value="Aldolase_TIM"/>
</dbReference>
<dbReference type="SMART" id="SM01133">
    <property type="entry name" value="DeoC"/>
    <property type="match status" value="1"/>
</dbReference>
<evidence type="ECO:0000256" key="7">
    <source>
        <dbReference type="HAMAP-Rule" id="MF_00114"/>
    </source>
</evidence>
<dbReference type="GO" id="GO:0005737">
    <property type="term" value="C:cytoplasm"/>
    <property type="evidence" value="ECO:0007669"/>
    <property type="project" value="UniProtKB-SubCell"/>
</dbReference>
<feature type="active site" description="Proton donor/acceptor" evidence="7">
    <location>
        <position position="179"/>
    </location>
</feature>
<dbReference type="PIRSF" id="PIRSF001357">
    <property type="entry name" value="DeoC"/>
    <property type="match status" value="1"/>
</dbReference>
<evidence type="ECO:0000256" key="4">
    <source>
        <dbReference type="ARBA" id="ARBA00023270"/>
    </source>
</evidence>
<keyword evidence="2 7" id="KW-0963">Cytoplasm</keyword>
<comment type="subcellular location">
    <subcellularLocation>
        <location evidence="7">Cytoplasm</location>
    </subcellularLocation>
</comment>
<dbReference type="Pfam" id="PF01791">
    <property type="entry name" value="DeoC"/>
    <property type="match status" value="1"/>
</dbReference>
<keyword evidence="9" id="KW-1185">Reference proteome</keyword>
<dbReference type="PANTHER" id="PTHR10889:SF1">
    <property type="entry name" value="DEOXYRIBOSE-PHOSPHATE ALDOLASE"/>
    <property type="match status" value="1"/>
</dbReference>
<comment type="function">
    <text evidence="6 7">Catalyzes a reversible aldol reaction between acetaldehyde and D-glyceraldehyde 3-phosphate to generate 2-deoxy-D-ribose 5-phosphate.</text>
</comment>
<organism evidence="8 9">
    <name type="scientific">Fenollaria massiliensis</name>
    <dbReference type="NCBI Taxonomy" id="938288"/>
    <lineage>
        <taxon>Bacteria</taxon>
        <taxon>Bacillati</taxon>
        <taxon>Bacillota</taxon>
        <taxon>Clostridia</taxon>
        <taxon>Eubacteriales</taxon>
        <taxon>Fenollaria</taxon>
    </lineage>
</organism>
<dbReference type="PANTHER" id="PTHR10889">
    <property type="entry name" value="DEOXYRIBOSE-PHOSPHATE ALDOLASE"/>
    <property type="match status" value="1"/>
</dbReference>
<accession>A0A9E7DIF7</accession>
<evidence type="ECO:0000313" key="9">
    <source>
        <dbReference type="Proteomes" id="UP000831151"/>
    </source>
</evidence>
<dbReference type="HAMAP" id="MF_00114">
    <property type="entry name" value="DeoC_type1"/>
    <property type="match status" value="1"/>
</dbReference>
<comment type="pathway">
    <text evidence="7">Carbohydrate degradation; 2-deoxy-D-ribose 1-phosphate degradation; D-glyceraldehyde 3-phosphate and acetaldehyde from 2-deoxy-alpha-D-ribose 1-phosphate: step 2/2.</text>
</comment>
<dbReference type="InterPro" id="IPR011343">
    <property type="entry name" value="DeoC"/>
</dbReference>
<keyword evidence="4 7" id="KW-0704">Schiff base</keyword>
<keyword evidence="3 7" id="KW-0456">Lyase</keyword>
<dbReference type="KEGG" id="fms:M1R53_05020"/>
<dbReference type="Gene3D" id="3.20.20.70">
    <property type="entry name" value="Aldolase class I"/>
    <property type="match status" value="1"/>
</dbReference>
<dbReference type="FunFam" id="3.20.20.70:FF:000044">
    <property type="entry name" value="Deoxyribose-phosphate aldolase"/>
    <property type="match status" value="1"/>
</dbReference>
<evidence type="ECO:0000313" key="8">
    <source>
        <dbReference type="EMBL" id="UQK58604.1"/>
    </source>
</evidence>
<proteinExistence type="inferred from homology"/>
<comment type="catalytic activity">
    <reaction evidence="5 7">
        <text>2-deoxy-D-ribose 5-phosphate = D-glyceraldehyde 3-phosphate + acetaldehyde</text>
        <dbReference type="Rhea" id="RHEA:12821"/>
        <dbReference type="ChEBI" id="CHEBI:15343"/>
        <dbReference type="ChEBI" id="CHEBI:59776"/>
        <dbReference type="ChEBI" id="CHEBI:62877"/>
        <dbReference type="EC" id="4.1.2.4"/>
    </reaction>
</comment>
<evidence type="ECO:0000256" key="3">
    <source>
        <dbReference type="ARBA" id="ARBA00023239"/>
    </source>
</evidence>
<dbReference type="NCBIfam" id="TIGR00126">
    <property type="entry name" value="deoC"/>
    <property type="match status" value="1"/>
</dbReference>
<dbReference type="GO" id="GO:0016052">
    <property type="term" value="P:carbohydrate catabolic process"/>
    <property type="evidence" value="ECO:0007669"/>
    <property type="project" value="TreeGrafter"/>
</dbReference>
<protein>
    <recommendedName>
        <fullName evidence="7">Deoxyribose-phosphate aldolase</fullName>
        <shortName evidence="7">DERA</shortName>
        <ecNumber evidence="7">4.1.2.4</ecNumber>
    </recommendedName>
    <alternativeName>
        <fullName evidence="7">2-deoxy-D-ribose 5-phosphate aldolase</fullName>
    </alternativeName>
    <alternativeName>
        <fullName evidence="7">Phosphodeoxyriboaldolase</fullName>
        <shortName evidence="7">Deoxyriboaldolase</shortName>
    </alternativeName>
</protein>
<sequence length="215" mass="24222">MLDIAKFLDQTNLKQDASESDIIKLVEEQRKYNFRSLCIAPSFLQVARKNLQNIYLSTVIAFPNGYATTESKIFETKDAIKNGANDLDIVSNIGRIKMRDYEYLSKEVNCLREACKDHVIKFIIETSFLNKEDIYFITNILVEEGADFVKTSTGFTKSGANLEDIKFIKENFGEKIKIKASGGISDYKTAIKFISAGADVIGTSHGLDIINYKEN</sequence>
<dbReference type="EC" id="4.1.2.4" evidence="7"/>
<dbReference type="SUPFAM" id="SSF51569">
    <property type="entry name" value="Aldolase"/>
    <property type="match status" value="1"/>
</dbReference>